<evidence type="ECO:0000256" key="1">
    <source>
        <dbReference type="ARBA" id="ARBA00005189"/>
    </source>
</evidence>
<evidence type="ECO:0000256" key="12">
    <source>
        <dbReference type="HAMAP-Rule" id="MF_00662"/>
    </source>
</evidence>
<keyword evidence="14" id="KW-1185">Reference proteome</keyword>
<evidence type="ECO:0000256" key="9">
    <source>
        <dbReference type="ARBA" id="ARBA00023239"/>
    </source>
</evidence>
<dbReference type="STRING" id="1594731.WEOB_339"/>
<feature type="chain" id="PRO_5023232196" description="Phosphatidylserine decarboxylase alpha chain" evidence="12">
    <location>
        <begin position="253"/>
        <end position="288"/>
    </location>
</feature>
<keyword evidence="10 12" id="KW-1208">Phospholipid metabolism</keyword>
<dbReference type="Proteomes" id="UP000242753">
    <property type="component" value="Chromosome I"/>
</dbReference>
<dbReference type="GO" id="GO:0004609">
    <property type="term" value="F:phosphatidylserine decarboxylase activity"/>
    <property type="evidence" value="ECO:0007669"/>
    <property type="project" value="UniProtKB-UniRule"/>
</dbReference>
<keyword evidence="6 12" id="KW-0472">Membrane</keyword>
<dbReference type="PATRIC" id="fig|1594731.3.peg.317"/>
<keyword evidence="2 12" id="KW-1003">Cell membrane</keyword>
<keyword evidence="4 12" id="KW-0210">Decarboxylase</keyword>
<protein>
    <recommendedName>
        <fullName evidence="12">Phosphatidylserine decarboxylase proenzyme</fullName>
        <ecNumber evidence="12">4.1.1.65</ecNumber>
    </recommendedName>
    <component>
        <recommendedName>
            <fullName evidence="12">Phosphatidylserine decarboxylase alpha chain</fullName>
        </recommendedName>
    </component>
    <component>
        <recommendedName>
            <fullName evidence="12">Phosphatidylserine decarboxylase beta chain</fullName>
        </recommendedName>
    </component>
</protein>
<dbReference type="KEGG" id="wca:WEOB_339"/>
<comment type="PTM">
    <text evidence="12">Is synthesized initially as an inactive proenzyme. Formation of the active enzyme involves a self-maturation process in which the active site pyruvoyl group is generated from an internal serine residue via an autocatalytic post-translational modification. Two non-identical subunits are generated from the proenzyme in this reaction, and the pyruvate is formed at the N-terminus of the alpha chain, which is derived from the carboxyl end of the proenzyme. The autoendoproteolytic cleavage occurs by a canonical serine protease mechanism, in which the side chain hydroxyl group of the serine supplies its oxygen atom to form the C-terminus of the beta chain, while the remainder of the serine residue undergoes an oxidative deamination to produce ammonia and the pyruvoyl prosthetic group on the alpha chain. During this reaction, the Ser that is part of the protease active site of the proenzyme becomes the pyruvoyl prosthetic group, which constitutes an essential element of the active site of the mature decarboxylase.</text>
</comment>
<comment type="subunit">
    <text evidence="12">Heterodimer of a large membrane-associated beta subunit and a small pyruvoyl-containing alpha subunit.</text>
</comment>
<evidence type="ECO:0000256" key="7">
    <source>
        <dbReference type="ARBA" id="ARBA00023145"/>
    </source>
</evidence>
<sequence length="288" mass="33327">MNRLNIVIQYLLPKHWITKLTGWYANLHGGWITRFTIALFVRFYNVKMEEAQQSDISSYLTFNDFFTRSLRVDARPINHDPGKLIFPADGKILQFGSINEGYLLQAKGHYYTLEALLAKNNSEIEYFKNGNFITTYLSPGDYHRIHMPCDGILQEMIYIPGELFSISKLTTTNIPNLFTRNERLVCLFNTNFGIMAQILVGATIVGNIETIWEKNIIPSQNKIIKHWEYSKNKNSNITKLSKGQEMGRFRLGSTVINIFSNQKIQFNQQLHINYITRVGQYLAKGIQK</sequence>
<dbReference type="GO" id="GO:0005886">
    <property type="term" value="C:plasma membrane"/>
    <property type="evidence" value="ECO:0007669"/>
    <property type="project" value="UniProtKB-SubCell"/>
</dbReference>
<name>A0A0H5BX26_9ENTR</name>
<keyword evidence="9 12" id="KW-0456">Lyase</keyword>
<dbReference type="NCBIfam" id="TIGR00163">
    <property type="entry name" value="PS_decarb"/>
    <property type="match status" value="1"/>
</dbReference>
<comment type="pathway">
    <text evidence="12">Phospholipid metabolism; phosphatidylethanolamine biosynthesis; phosphatidylethanolamine from CDP-diacylglycerol: step 2/2.</text>
</comment>
<comment type="similarity">
    <text evidence="12">Belongs to the phosphatidylserine decarboxylase family. PSD-B subfamily. Prokaryotic type I sub-subfamily.</text>
</comment>
<evidence type="ECO:0000313" key="14">
    <source>
        <dbReference type="Proteomes" id="UP000242753"/>
    </source>
</evidence>
<evidence type="ECO:0000313" key="13">
    <source>
        <dbReference type="EMBL" id="CEN32273.1"/>
    </source>
</evidence>
<evidence type="ECO:0000256" key="2">
    <source>
        <dbReference type="ARBA" id="ARBA00022475"/>
    </source>
</evidence>
<evidence type="ECO:0000256" key="6">
    <source>
        <dbReference type="ARBA" id="ARBA00023136"/>
    </source>
</evidence>
<organism evidence="13 14">
    <name type="scientific">Candidatus Westeberhardia cardiocondylae</name>
    <dbReference type="NCBI Taxonomy" id="1594731"/>
    <lineage>
        <taxon>Bacteria</taxon>
        <taxon>Pseudomonadati</taxon>
        <taxon>Pseudomonadota</taxon>
        <taxon>Gammaproteobacteria</taxon>
        <taxon>Enterobacterales</taxon>
        <taxon>Enterobacteriaceae</taxon>
        <taxon>ant endosymbionts</taxon>
        <taxon>Candidatus Westeberhardia</taxon>
    </lineage>
</organism>
<dbReference type="EC" id="4.1.1.65" evidence="12"/>
<feature type="active site" description="Charge relay system; for autoendoproteolytic cleavage activity" evidence="12">
    <location>
        <position position="89"/>
    </location>
</feature>
<keyword evidence="11 12" id="KW-0670">Pyruvate</keyword>
<feature type="active site" description="Charge relay system; for autoendoproteolytic cleavage activity" evidence="12">
    <location>
        <position position="146"/>
    </location>
</feature>
<evidence type="ECO:0000256" key="11">
    <source>
        <dbReference type="ARBA" id="ARBA00023317"/>
    </source>
</evidence>
<dbReference type="HAMAP" id="MF_00662">
    <property type="entry name" value="PS_decarb_PSD_B_type1"/>
    <property type="match status" value="1"/>
</dbReference>
<dbReference type="EMBL" id="LN774881">
    <property type="protein sequence ID" value="CEN32273.1"/>
    <property type="molecule type" value="Genomic_DNA"/>
</dbReference>
<dbReference type="Pfam" id="PF02666">
    <property type="entry name" value="PS_Dcarbxylase"/>
    <property type="match status" value="1"/>
</dbReference>
<feature type="modified residue" description="Pyruvic acid (Ser); by autocatalysis" evidence="12">
    <location>
        <position position="253"/>
    </location>
</feature>
<evidence type="ECO:0000256" key="5">
    <source>
        <dbReference type="ARBA" id="ARBA00023098"/>
    </source>
</evidence>
<proteinExistence type="inferred from homology"/>
<dbReference type="PANTHER" id="PTHR10067">
    <property type="entry name" value="PHOSPHATIDYLSERINE DECARBOXYLASE"/>
    <property type="match status" value="1"/>
</dbReference>
<keyword evidence="8 12" id="KW-0594">Phospholipid biosynthesis</keyword>
<gene>
    <name evidence="12 13" type="primary">psd</name>
    <name evidence="13" type="ORF">WEOB_339</name>
</gene>
<feature type="active site" description="Charge relay system; for autoendoproteolytic cleavage activity" evidence="12">
    <location>
        <position position="253"/>
    </location>
</feature>
<comment type="catalytic activity">
    <reaction evidence="12">
        <text>a 1,2-diacyl-sn-glycero-3-phospho-L-serine + H(+) = a 1,2-diacyl-sn-glycero-3-phosphoethanolamine + CO2</text>
        <dbReference type="Rhea" id="RHEA:20828"/>
        <dbReference type="ChEBI" id="CHEBI:15378"/>
        <dbReference type="ChEBI" id="CHEBI:16526"/>
        <dbReference type="ChEBI" id="CHEBI:57262"/>
        <dbReference type="ChEBI" id="CHEBI:64612"/>
        <dbReference type="EC" id="4.1.1.65"/>
    </reaction>
</comment>
<comment type="function">
    <text evidence="12">Catalyzes the formation of phosphatidylethanolamine (PtdEtn) from phosphatidylserine (PtdSer).</text>
</comment>
<dbReference type="InterPro" id="IPR003817">
    <property type="entry name" value="PS_Dcarbxylase"/>
</dbReference>
<keyword evidence="7 12" id="KW-0865">Zymogen</keyword>
<feature type="active site" description="Schiff-base intermediate with substrate; via pyruvic acid; for decarboxylase activity" evidence="12">
    <location>
        <position position="253"/>
    </location>
</feature>
<dbReference type="UniPathway" id="UPA00558">
    <property type="reaction ID" value="UER00616"/>
</dbReference>
<comment type="cofactor">
    <cofactor evidence="12">
        <name>pyruvate</name>
        <dbReference type="ChEBI" id="CHEBI:15361"/>
    </cofactor>
    <text evidence="12">Binds 1 pyruvoyl group covalently per subunit.</text>
</comment>
<dbReference type="AlphaFoldDB" id="A0A0H5BX26"/>
<comment type="pathway">
    <text evidence="1">Lipid metabolism.</text>
</comment>
<feature type="chain" id="PRO_5023232197" description="Phosphatidylserine decarboxylase beta chain" evidence="12">
    <location>
        <begin position="1"/>
        <end position="252"/>
    </location>
</feature>
<keyword evidence="3 12" id="KW-0444">Lipid biosynthesis</keyword>
<dbReference type="InterPro" id="IPR033177">
    <property type="entry name" value="PSD-B"/>
</dbReference>
<dbReference type="InterPro" id="IPR033178">
    <property type="entry name" value="PSD_type1_pro"/>
</dbReference>
<evidence type="ECO:0000256" key="10">
    <source>
        <dbReference type="ARBA" id="ARBA00023264"/>
    </source>
</evidence>
<accession>A0A0H5BX26</accession>
<evidence type="ECO:0000256" key="3">
    <source>
        <dbReference type="ARBA" id="ARBA00022516"/>
    </source>
</evidence>
<comment type="subcellular location">
    <subcellularLocation>
        <location evidence="12">Cell membrane</location>
        <topology evidence="12">Peripheral membrane protein</topology>
    </subcellularLocation>
</comment>
<dbReference type="PANTHER" id="PTHR10067:SF6">
    <property type="entry name" value="PHOSPHATIDYLSERINE DECARBOXYLASE PROENZYME, MITOCHONDRIAL"/>
    <property type="match status" value="1"/>
</dbReference>
<dbReference type="GO" id="GO:0006646">
    <property type="term" value="P:phosphatidylethanolamine biosynthetic process"/>
    <property type="evidence" value="ECO:0007669"/>
    <property type="project" value="UniProtKB-UniRule"/>
</dbReference>
<feature type="site" description="Cleavage (non-hydrolytic); by autocatalysis" evidence="12">
    <location>
        <begin position="252"/>
        <end position="253"/>
    </location>
</feature>
<reference evidence="14" key="1">
    <citation type="submission" date="2015-01" db="EMBL/GenBank/DDBJ databases">
        <authorList>
            <person name="Manzano-Marin A."/>
            <person name="Manzano-Marin A."/>
        </authorList>
    </citation>
    <scope>NUCLEOTIDE SEQUENCE [LARGE SCALE GENOMIC DNA]</scope>
    <source>
        <strain evidence="14">obscurior</strain>
    </source>
</reference>
<evidence type="ECO:0000256" key="4">
    <source>
        <dbReference type="ARBA" id="ARBA00022793"/>
    </source>
</evidence>
<evidence type="ECO:0000256" key="8">
    <source>
        <dbReference type="ARBA" id="ARBA00023209"/>
    </source>
</evidence>
<keyword evidence="5 12" id="KW-0443">Lipid metabolism</keyword>